<dbReference type="KEGG" id="npu:Npun_R1661"/>
<dbReference type="OrthoDB" id="488174at2"/>
<organism evidence="1 2">
    <name type="scientific">Nostoc punctiforme (strain ATCC 29133 / PCC 73102)</name>
    <dbReference type="NCBI Taxonomy" id="63737"/>
    <lineage>
        <taxon>Bacteria</taxon>
        <taxon>Bacillati</taxon>
        <taxon>Cyanobacteriota</taxon>
        <taxon>Cyanophyceae</taxon>
        <taxon>Nostocales</taxon>
        <taxon>Nostocaceae</taxon>
        <taxon>Nostoc</taxon>
    </lineage>
</organism>
<dbReference type="RefSeq" id="WP_012408351.1">
    <property type="nucleotide sequence ID" value="NC_010628.1"/>
</dbReference>
<dbReference type="Proteomes" id="UP000001191">
    <property type="component" value="Chromosome"/>
</dbReference>
<accession>B2J1H2</accession>
<name>B2J1H2_NOSP7</name>
<sequence length="115" mass="13135">MNLTDIKPVDIITHIEQNFNRAQATGLNSLIFLALREQTSIAYQHKEYCFEDIPEQIIAVCDSLDEYHLVFLGVEIASWLLGEKKTTKQEEVKNAQPIAIQAIDDQKQPTLLSDY</sequence>
<reference evidence="2" key="1">
    <citation type="submission" date="2008-04" db="EMBL/GenBank/DDBJ databases">
        <title>Complete sequence of chromosome of Nostoc punctiforme ATCC 29133.</title>
        <authorList>
            <consortium name="US DOE Joint Genome Institute"/>
            <person name="Copeland A."/>
            <person name="Lucas S."/>
            <person name="Lapidus A."/>
            <person name="Glavina del Rio T."/>
            <person name="Dalin E."/>
            <person name="Tice H."/>
            <person name="Pitluck S."/>
            <person name="Chain P."/>
            <person name="Malfatti S."/>
            <person name="Shin M."/>
            <person name="Vergez L."/>
            <person name="Schmutz J."/>
            <person name="Larimer F."/>
            <person name="Land M."/>
            <person name="Hauser L."/>
            <person name="Kyrpides N."/>
            <person name="Kim E."/>
            <person name="Meeks J.C."/>
            <person name="Elhai J."/>
            <person name="Campbell E.L."/>
            <person name="Thiel T."/>
            <person name="Longmire J."/>
            <person name="Potts M."/>
            <person name="Atlas R."/>
        </authorList>
    </citation>
    <scope>NUCLEOTIDE SEQUENCE [LARGE SCALE GENOMIC DNA]</scope>
    <source>
        <strain evidence="2">ATCC 29133 / PCC 73102</strain>
    </source>
</reference>
<evidence type="ECO:0000313" key="1">
    <source>
        <dbReference type="EMBL" id="ACC80333.1"/>
    </source>
</evidence>
<protein>
    <submittedName>
        <fullName evidence="1">Uncharacterized protein</fullName>
    </submittedName>
</protein>
<evidence type="ECO:0000313" key="2">
    <source>
        <dbReference type="Proteomes" id="UP000001191"/>
    </source>
</evidence>
<dbReference type="EMBL" id="CP001037">
    <property type="protein sequence ID" value="ACC80333.1"/>
    <property type="molecule type" value="Genomic_DNA"/>
</dbReference>
<dbReference type="AlphaFoldDB" id="B2J1H2"/>
<proteinExistence type="predicted"/>
<keyword evidence="2" id="KW-1185">Reference proteome</keyword>
<dbReference type="EnsemblBacteria" id="ACC80333">
    <property type="protein sequence ID" value="ACC80333"/>
    <property type="gene ID" value="Npun_R1661"/>
</dbReference>
<reference evidence="1 2" key="2">
    <citation type="journal article" date="2013" name="Plant Physiol.">
        <title>A Nostoc punctiforme Sugar Transporter Necessary to Establish a Cyanobacterium-Plant Symbiosis.</title>
        <authorList>
            <person name="Ekman M."/>
            <person name="Picossi S."/>
            <person name="Campbell E.L."/>
            <person name="Meeks J.C."/>
            <person name="Flores E."/>
        </authorList>
    </citation>
    <scope>NUCLEOTIDE SEQUENCE [LARGE SCALE GENOMIC DNA]</scope>
    <source>
        <strain evidence="2">ATCC 29133 / PCC 73102</strain>
    </source>
</reference>
<gene>
    <name evidence="1" type="ordered locus">Npun_R1661</name>
</gene>
<dbReference type="HOGENOM" id="CLU_2106440_0_0_3"/>